<dbReference type="InterPro" id="IPR029016">
    <property type="entry name" value="GAF-like_dom_sf"/>
</dbReference>
<reference evidence="7" key="1">
    <citation type="journal article" date="2019" name="Int. J. Syst. Evol. Microbiol.">
        <title>The Global Catalogue of Microorganisms (GCM) 10K type strain sequencing project: providing services to taxonomists for standard genome sequencing and annotation.</title>
        <authorList>
            <consortium name="The Broad Institute Genomics Platform"/>
            <consortium name="The Broad Institute Genome Sequencing Center for Infectious Disease"/>
            <person name="Wu L."/>
            <person name="Ma J."/>
        </authorList>
    </citation>
    <scope>NUCLEOTIDE SEQUENCE [LARGE SCALE GENOMIC DNA]</scope>
    <source>
        <strain evidence="7">JCM 16902</strain>
    </source>
</reference>
<evidence type="ECO:0000259" key="5">
    <source>
        <dbReference type="PROSITE" id="PS50921"/>
    </source>
</evidence>
<dbReference type="Proteomes" id="UP001501074">
    <property type="component" value="Unassembled WGS sequence"/>
</dbReference>
<keyword evidence="7" id="KW-1185">Reference proteome</keyword>
<name>A0ABP7ADP1_9ACTN</name>
<evidence type="ECO:0000256" key="1">
    <source>
        <dbReference type="ARBA" id="ARBA00022679"/>
    </source>
</evidence>
<evidence type="ECO:0000256" key="3">
    <source>
        <dbReference type="ARBA" id="ARBA00023015"/>
    </source>
</evidence>
<dbReference type="PIRSF" id="PIRSF036625">
    <property type="entry name" value="GAF_ANTAR"/>
    <property type="match status" value="1"/>
</dbReference>
<dbReference type="SMART" id="SM00065">
    <property type="entry name" value="GAF"/>
    <property type="match status" value="1"/>
</dbReference>
<dbReference type="SMART" id="SM01012">
    <property type="entry name" value="ANTAR"/>
    <property type="match status" value="1"/>
</dbReference>
<keyword evidence="3" id="KW-0805">Transcription regulation</keyword>
<keyword evidence="1" id="KW-0808">Transferase</keyword>
<dbReference type="PROSITE" id="PS50921">
    <property type="entry name" value="ANTAR"/>
    <property type="match status" value="1"/>
</dbReference>
<proteinExistence type="predicted"/>
<dbReference type="InterPro" id="IPR005561">
    <property type="entry name" value="ANTAR"/>
</dbReference>
<protein>
    <submittedName>
        <fullName evidence="6">GAF and ANTAR domain-containing protein</fullName>
    </submittedName>
</protein>
<comment type="caution">
    <text evidence="6">The sequence shown here is derived from an EMBL/GenBank/DDBJ whole genome shotgun (WGS) entry which is preliminary data.</text>
</comment>
<dbReference type="Pfam" id="PF13185">
    <property type="entry name" value="GAF_2"/>
    <property type="match status" value="1"/>
</dbReference>
<dbReference type="Gene3D" id="1.10.10.10">
    <property type="entry name" value="Winged helix-like DNA-binding domain superfamily/Winged helix DNA-binding domain"/>
    <property type="match status" value="1"/>
</dbReference>
<organism evidence="6 7">
    <name type="scientific">Kineosporia mesophila</name>
    <dbReference type="NCBI Taxonomy" id="566012"/>
    <lineage>
        <taxon>Bacteria</taxon>
        <taxon>Bacillati</taxon>
        <taxon>Actinomycetota</taxon>
        <taxon>Actinomycetes</taxon>
        <taxon>Kineosporiales</taxon>
        <taxon>Kineosporiaceae</taxon>
        <taxon>Kineosporia</taxon>
    </lineage>
</organism>
<keyword evidence="4" id="KW-0804">Transcription</keyword>
<feature type="domain" description="ANTAR" evidence="5">
    <location>
        <begin position="169"/>
        <end position="230"/>
    </location>
</feature>
<evidence type="ECO:0000256" key="2">
    <source>
        <dbReference type="ARBA" id="ARBA00022777"/>
    </source>
</evidence>
<dbReference type="InterPro" id="IPR011006">
    <property type="entry name" value="CheY-like_superfamily"/>
</dbReference>
<dbReference type="InterPro" id="IPR036388">
    <property type="entry name" value="WH-like_DNA-bd_sf"/>
</dbReference>
<dbReference type="RefSeq" id="WP_231486053.1">
    <property type="nucleotide sequence ID" value="NZ_BAAAZO010000011.1"/>
</dbReference>
<evidence type="ECO:0000256" key="4">
    <source>
        <dbReference type="ARBA" id="ARBA00023163"/>
    </source>
</evidence>
<accession>A0ABP7ADP1</accession>
<keyword evidence="2" id="KW-0418">Kinase</keyword>
<dbReference type="InterPro" id="IPR003018">
    <property type="entry name" value="GAF"/>
</dbReference>
<gene>
    <name evidence="6" type="ORF">GCM10022223_54720</name>
</gene>
<evidence type="ECO:0000313" key="6">
    <source>
        <dbReference type="EMBL" id="GAA3630114.1"/>
    </source>
</evidence>
<dbReference type="SUPFAM" id="SSF55781">
    <property type="entry name" value="GAF domain-like"/>
    <property type="match status" value="1"/>
</dbReference>
<dbReference type="EMBL" id="BAAAZO010000011">
    <property type="protein sequence ID" value="GAA3630114.1"/>
    <property type="molecule type" value="Genomic_DNA"/>
</dbReference>
<evidence type="ECO:0000313" key="7">
    <source>
        <dbReference type="Proteomes" id="UP001501074"/>
    </source>
</evidence>
<dbReference type="InterPro" id="IPR012074">
    <property type="entry name" value="GAF_ANTAR"/>
</dbReference>
<dbReference type="SUPFAM" id="SSF52172">
    <property type="entry name" value="CheY-like"/>
    <property type="match status" value="1"/>
</dbReference>
<dbReference type="Gene3D" id="3.30.450.40">
    <property type="match status" value="1"/>
</dbReference>
<dbReference type="Pfam" id="PF03861">
    <property type="entry name" value="ANTAR"/>
    <property type="match status" value="1"/>
</dbReference>
<sequence>MTHDPEDDLRESLAALAGALTGAQPLTATLQHVASLAVMAVPGAGGAGLTLLEQSRPDTVVASAGFVEEVDAVQYGVGEGPCLLAVQTRTTQWSGSLGGEEARWPRFGPQAGRMGVHSALSVPLLLSDQVVGALNIYSHERNAFDERSVAIGEKFSRPAAVTASHALLLEESRRMTAQLQQALTSRATIDQAIGIVLSRTGKTPDEAFEVLRRQSQQDHVKLSEVAAQVVDQAMSRARARLRIPGPAARGD</sequence>